<dbReference type="RefSeq" id="WP_144333474.1">
    <property type="nucleotide sequence ID" value="NZ_VLPL01000005.1"/>
</dbReference>
<dbReference type="AlphaFoldDB" id="A0A556MRG7"/>
<proteinExistence type="predicted"/>
<evidence type="ECO:0000256" key="1">
    <source>
        <dbReference type="SAM" id="MobiDB-lite"/>
    </source>
</evidence>
<gene>
    <name evidence="2" type="ORF">FO442_12200</name>
</gene>
<evidence type="ECO:0000313" key="3">
    <source>
        <dbReference type="Proteomes" id="UP000316008"/>
    </source>
</evidence>
<evidence type="ECO:0000313" key="2">
    <source>
        <dbReference type="EMBL" id="TSJ42521.1"/>
    </source>
</evidence>
<sequence>MNKVNYTLLMFLTGASITITSCGESTREKAVKSVETEPKTEVQTESEEPAEKSKYLIENKVLHAFSDPKKQDEFQLVITGESLLKGKAVLTITSSEGKDLLKETFDANFLLGYDFTGDIHSKKETDAFITKRVKEFFSEDRFTVPAIEENDVFEDQSYYIDKATWEEIKSNRQAIGFYYLLGSEDGRHVAFSKQKGKAVMYYNCC</sequence>
<dbReference type="EMBL" id="VLPL01000005">
    <property type="protein sequence ID" value="TSJ42521.1"/>
    <property type="molecule type" value="Genomic_DNA"/>
</dbReference>
<dbReference type="OrthoDB" id="886332at2"/>
<accession>A0A556MRG7</accession>
<feature type="region of interest" description="Disordered" evidence="1">
    <location>
        <begin position="30"/>
        <end position="51"/>
    </location>
</feature>
<evidence type="ECO:0008006" key="4">
    <source>
        <dbReference type="Google" id="ProtNLM"/>
    </source>
</evidence>
<name>A0A556MRG7_9FLAO</name>
<reference evidence="2 3" key="1">
    <citation type="submission" date="2019-07" db="EMBL/GenBank/DDBJ databases">
        <authorList>
            <person name="Huq M.A."/>
        </authorList>
    </citation>
    <scope>NUCLEOTIDE SEQUENCE [LARGE SCALE GENOMIC DNA]</scope>
    <source>
        <strain evidence="2 3">MAH-3</strain>
    </source>
</reference>
<organism evidence="2 3">
    <name type="scientific">Fluviicola chungangensis</name>
    <dbReference type="NCBI Taxonomy" id="2597671"/>
    <lineage>
        <taxon>Bacteria</taxon>
        <taxon>Pseudomonadati</taxon>
        <taxon>Bacteroidota</taxon>
        <taxon>Flavobacteriia</taxon>
        <taxon>Flavobacteriales</taxon>
        <taxon>Crocinitomicaceae</taxon>
        <taxon>Fluviicola</taxon>
    </lineage>
</organism>
<feature type="compositionally biased region" description="Basic and acidic residues" evidence="1">
    <location>
        <begin position="30"/>
        <end position="42"/>
    </location>
</feature>
<dbReference type="PROSITE" id="PS51257">
    <property type="entry name" value="PROKAR_LIPOPROTEIN"/>
    <property type="match status" value="1"/>
</dbReference>
<keyword evidence="3" id="KW-1185">Reference proteome</keyword>
<comment type="caution">
    <text evidence="2">The sequence shown here is derived from an EMBL/GenBank/DDBJ whole genome shotgun (WGS) entry which is preliminary data.</text>
</comment>
<dbReference type="Proteomes" id="UP000316008">
    <property type="component" value="Unassembled WGS sequence"/>
</dbReference>
<protein>
    <recommendedName>
        <fullName evidence="4">Lipoprotein</fullName>
    </recommendedName>
</protein>